<dbReference type="CDD" id="cd23081">
    <property type="entry name" value="cpPDZ_EcRseP-like"/>
    <property type="match status" value="1"/>
</dbReference>
<dbReference type="SMART" id="SM00228">
    <property type="entry name" value="PDZ"/>
    <property type="match status" value="1"/>
</dbReference>
<feature type="domain" description="PDZ" evidence="12">
    <location>
        <begin position="210"/>
        <end position="271"/>
    </location>
</feature>
<keyword evidence="6" id="KW-0378">Hydrolase</keyword>
<keyword evidence="4" id="KW-0645">Protease</keyword>
<evidence type="ECO:0000256" key="11">
    <source>
        <dbReference type="SAM" id="Phobius"/>
    </source>
</evidence>
<organism evidence="13">
    <name type="scientific">Nymphaea colorata</name>
    <name type="common">pocket water lily</name>
    <dbReference type="NCBI Taxonomy" id="210225"/>
    <lineage>
        <taxon>Eukaryota</taxon>
        <taxon>Viridiplantae</taxon>
        <taxon>Streptophyta</taxon>
        <taxon>Embryophyta</taxon>
        <taxon>Tracheophyta</taxon>
        <taxon>Spermatophyta</taxon>
        <taxon>Magnoliopsida</taxon>
        <taxon>Nymphaeales</taxon>
        <taxon>Nymphaeaceae</taxon>
        <taxon>Nymphaea</taxon>
    </lineage>
</organism>
<keyword evidence="10 11" id="KW-0472">Membrane</keyword>
<dbReference type="PANTHER" id="PTHR42837">
    <property type="entry name" value="REGULATOR OF SIGMA-E PROTEASE RSEP"/>
    <property type="match status" value="1"/>
</dbReference>
<dbReference type="GO" id="GO:0006508">
    <property type="term" value="P:proteolysis"/>
    <property type="evidence" value="ECO:0007669"/>
    <property type="project" value="UniProtKB-KW"/>
</dbReference>
<dbReference type="OMA" id="EYGHFWA"/>
<evidence type="ECO:0000256" key="7">
    <source>
        <dbReference type="ARBA" id="ARBA00022833"/>
    </source>
</evidence>
<dbReference type="InterPro" id="IPR001478">
    <property type="entry name" value="PDZ"/>
</dbReference>
<evidence type="ECO:0000256" key="2">
    <source>
        <dbReference type="ARBA" id="ARBA00004141"/>
    </source>
</evidence>
<dbReference type="InterPro" id="IPR008915">
    <property type="entry name" value="Peptidase_M50"/>
</dbReference>
<feature type="transmembrane region" description="Helical" evidence="11">
    <location>
        <begin position="185"/>
        <end position="209"/>
    </location>
</feature>
<dbReference type="Gene3D" id="2.30.42.10">
    <property type="match status" value="1"/>
</dbReference>
<gene>
    <name evidence="13" type="ORF">NYM_LOCUS6659</name>
</gene>
<dbReference type="InterPro" id="IPR004387">
    <property type="entry name" value="Pept_M50_Zn"/>
</dbReference>
<evidence type="ECO:0000256" key="1">
    <source>
        <dbReference type="ARBA" id="ARBA00001947"/>
    </source>
</evidence>
<evidence type="ECO:0000259" key="12">
    <source>
        <dbReference type="PROSITE" id="PS50106"/>
    </source>
</evidence>
<evidence type="ECO:0000313" key="13">
    <source>
        <dbReference type="EMBL" id="VVV66017.1"/>
    </source>
</evidence>
<dbReference type="OrthoDB" id="445896at2759"/>
<dbReference type="Gramene" id="NC11G0121650.1">
    <property type="protein sequence ID" value="NC11G0121650.1:cds"/>
    <property type="gene ID" value="NC11G0121650"/>
</dbReference>
<protein>
    <recommendedName>
        <fullName evidence="12">PDZ domain-containing protein</fullName>
    </recommendedName>
</protein>
<dbReference type="InterPro" id="IPR036034">
    <property type="entry name" value="PDZ_sf"/>
</dbReference>
<dbReference type="SUPFAM" id="SSF50156">
    <property type="entry name" value="PDZ domain-like"/>
    <property type="match status" value="1"/>
</dbReference>
<proteinExistence type="inferred from homology"/>
<comment type="subcellular location">
    <subcellularLocation>
        <location evidence="2">Membrane</location>
        <topology evidence="2">Multi-pass membrane protein</topology>
    </subcellularLocation>
</comment>
<name>A0A5K0XMB9_9MAGN</name>
<dbReference type="EMBL" id="LR721776">
    <property type="protein sequence ID" value="VVV66017.1"/>
    <property type="molecule type" value="Genomic_DNA"/>
</dbReference>
<keyword evidence="9" id="KW-0482">Metalloprotease</keyword>
<dbReference type="PROSITE" id="PS50106">
    <property type="entry name" value="PDZ"/>
    <property type="match status" value="1"/>
</dbReference>
<sequence length="454" mass="48738">MLNVHSLTSGNTFLRLRSADSSSPLWPLQPKSQFSATVPICFACLRKHASRQRPFNWRVEGVARDGYLLFHQRRGLKPPSAIPGLSIGSLEGPQSVLEAVAILTAIIVVHESGHFLAAYLQGIHVSKFAVGFGPILAKFNAKNVEYSIRAFPLGGFVGFPDNDPESDIPVDDVNLLKNRPIFDRALVISAGVIANIIFAYMIIFVQVLAVGLPVQEALPGVLVPEVQASSAAARYGLQSGDVILGVNGSKLLKSGASVFDLVDIIKKSPSKTVSFSVERGKTSLEIDVVPDLNSDGTGRIGVQLSPHIKFAKVKPGNLAQAVAFAGKEFWGLSFNVVDSLKQTFFNFSQSASKVSSPVAIIAVGAEVARSSTEGLYQFAAVLNINLAVINLLPLPALDGGSLFLLLIEAARGGRKLPQEIEQRIMSSGILVVITLGMFLIVRDTLNLDFIREML</sequence>
<dbReference type="Pfam" id="PF02163">
    <property type="entry name" value="Peptidase_M50"/>
    <property type="match status" value="1"/>
</dbReference>
<evidence type="ECO:0000256" key="9">
    <source>
        <dbReference type="ARBA" id="ARBA00023049"/>
    </source>
</evidence>
<comment type="similarity">
    <text evidence="3">Belongs to the peptidase M50A family.</text>
</comment>
<evidence type="ECO:0000256" key="4">
    <source>
        <dbReference type="ARBA" id="ARBA00022670"/>
    </source>
</evidence>
<evidence type="ECO:0000256" key="8">
    <source>
        <dbReference type="ARBA" id="ARBA00022989"/>
    </source>
</evidence>
<dbReference type="GO" id="GO:0004222">
    <property type="term" value="F:metalloendopeptidase activity"/>
    <property type="evidence" value="ECO:0007669"/>
    <property type="project" value="InterPro"/>
</dbReference>
<accession>A0A5K0XMB9</accession>
<comment type="cofactor">
    <cofactor evidence="1">
        <name>Zn(2+)</name>
        <dbReference type="ChEBI" id="CHEBI:29105"/>
    </cofactor>
</comment>
<dbReference type="GO" id="GO:0016020">
    <property type="term" value="C:membrane"/>
    <property type="evidence" value="ECO:0007669"/>
    <property type="project" value="UniProtKB-SubCell"/>
</dbReference>
<keyword evidence="7" id="KW-0862">Zinc</keyword>
<dbReference type="AlphaFoldDB" id="A0A5K0XMB9"/>
<dbReference type="CDD" id="cd06163">
    <property type="entry name" value="S2P-M50_PDZ_RseP-like"/>
    <property type="match status" value="1"/>
</dbReference>
<evidence type="ECO:0000256" key="3">
    <source>
        <dbReference type="ARBA" id="ARBA00009989"/>
    </source>
</evidence>
<feature type="transmembrane region" description="Helical" evidence="11">
    <location>
        <begin position="424"/>
        <end position="441"/>
    </location>
</feature>
<evidence type="ECO:0000256" key="6">
    <source>
        <dbReference type="ARBA" id="ARBA00022801"/>
    </source>
</evidence>
<evidence type="ECO:0000256" key="10">
    <source>
        <dbReference type="ARBA" id="ARBA00023136"/>
    </source>
</evidence>
<dbReference type="PANTHER" id="PTHR42837:SF2">
    <property type="entry name" value="MEMBRANE METALLOPROTEASE ARASP2, CHLOROPLASTIC-RELATED"/>
    <property type="match status" value="1"/>
</dbReference>
<keyword evidence="8 11" id="KW-1133">Transmembrane helix</keyword>
<evidence type="ECO:0000256" key="5">
    <source>
        <dbReference type="ARBA" id="ARBA00022692"/>
    </source>
</evidence>
<keyword evidence="5 11" id="KW-0812">Transmembrane</keyword>
<reference evidence="13" key="1">
    <citation type="submission" date="2019-09" db="EMBL/GenBank/DDBJ databases">
        <authorList>
            <person name="Zhang L."/>
        </authorList>
    </citation>
    <scope>NUCLEOTIDE SEQUENCE</scope>
</reference>